<keyword evidence="4" id="KW-0067">ATP-binding</keyword>
<keyword evidence="3" id="KW-0547">Nucleotide-binding</keyword>
<evidence type="ECO:0000256" key="4">
    <source>
        <dbReference type="ARBA" id="ARBA00022840"/>
    </source>
</evidence>
<feature type="compositionally biased region" description="Low complexity" evidence="7">
    <location>
        <begin position="391"/>
        <end position="404"/>
    </location>
</feature>
<dbReference type="OrthoDB" id="4516745at2"/>
<evidence type="ECO:0000256" key="2">
    <source>
        <dbReference type="ARBA" id="ARBA00011963"/>
    </source>
</evidence>
<evidence type="ECO:0000256" key="7">
    <source>
        <dbReference type="SAM" id="MobiDB-lite"/>
    </source>
</evidence>
<dbReference type="GO" id="GO:0005524">
    <property type="term" value="F:ATP binding"/>
    <property type="evidence" value="ECO:0007669"/>
    <property type="project" value="UniProtKB-KW"/>
</dbReference>
<feature type="region of interest" description="Disordered" evidence="7">
    <location>
        <begin position="294"/>
        <end position="341"/>
    </location>
</feature>
<gene>
    <name evidence="9" type="ORF">E1218_10565</name>
</gene>
<dbReference type="InterPro" id="IPR027417">
    <property type="entry name" value="P-loop_NTPase"/>
</dbReference>
<comment type="caution">
    <text evidence="9">The sequence shown here is derived from an EMBL/GenBank/DDBJ whole genome shotgun (WGS) entry which is preliminary data.</text>
</comment>
<proteinExistence type="inferred from homology"/>
<comment type="catalytic activity">
    <reaction evidence="6">
        <text>UDP-N-acetyl-alpha-D-glucosamine + ATP = UDP-N-acetyl-alpha-D-glucosamine 3'-phosphate + ADP + H(+)</text>
        <dbReference type="Rhea" id="RHEA:32671"/>
        <dbReference type="ChEBI" id="CHEBI:15378"/>
        <dbReference type="ChEBI" id="CHEBI:30616"/>
        <dbReference type="ChEBI" id="CHEBI:57705"/>
        <dbReference type="ChEBI" id="CHEBI:64353"/>
        <dbReference type="ChEBI" id="CHEBI:456216"/>
        <dbReference type="EC" id="2.7.1.176"/>
    </reaction>
</comment>
<dbReference type="InterPro" id="IPR010488">
    <property type="entry name" value="Zeta_toxin_domain"/>
</dbReference>
<evidence type="ECO:0000256" key="3">
    <source>
        <dbReference type="ARBA" id="ARBA00022741"/>
    </source>
</evidence>
<dbReference type="Pfam" id="PF06414">
    <property type="entry name" value="Zeta_toxin"/>
    <property type="match status" value="1"/>
</dbReference>
<name>A0A4R4XA43_9ACTN</name>
<feature type="region of interest" description="Disordered" evidence="7">
    <location>
        <begin position="372"/>
        <end position="429"/>
    </location>
</feature>
<dbReference type="RefSeq" id="WP_132318767.1">
    <property type="nucleotide sequence ID" value="NZ_SMKR01000034.1"/>
</dbReference>
<dbReference type="EMBL" id="SMKR01000034">
    <property type="protein sequence ID" value="TDD27421.1"/>
    <property type="molecule type" value="Genomic_DNA"/>
</dbReference>
<dbReference type="AlphaFoldDB" id="A0A4R4XA43"/>
<evidence type="ECO:0000256" key="1">
    <source>
        <dbReference type="ARBA" id="ARBA00009104"/>
    </source>
</evidence>
<evidence type="ECO:0000256" key="6">
    <source>
        <dbReference type="ARBA" id="ARBA00048178"/>
    </source>
</evidence>
<accession>A0A4R4XA43</accession>
<organism evidence="9 10">
    <name type="scientific">Kribbella turkmenica</name>
    <dbReference type="NCBI Taxonomy" id="2530375"/>
    <lineage>
        <taxon>Bacteria</taxon>
        <taxon>Bacillati</taxon>
        <taxon>Actinomycetota</taxon>
        <taxon>Actinomycetes</taxon>
        <taxon>Propionibacteriales</taxon>
        <taxon>Kribbellaceae</taxon>
        <taxon>Kribbella</taxon>
    </lineage>
</organism>
<evidence type="ECO:0000259" key="8">
    <source>
        <dbReference type="Pfam" id="PF06414"/>
    </source>
</evidence>
<dbReference type="GO" id="GO:0016301">
    <property type="term" value="F:kinase activity"/>
    <property type="evidence" value="ECO:0007669"/>
    <property type="project" value="InterPro"/>
</dbReference>
<feature type="domain" description="Zeta toxin" evidence="8">
    <location>
        <begin position="28"/>
        <end position="214"/>
    </location>
</feature>
<reference evidence="9 10" key="1">
    <citation type="submission" date="2019-02" db="EMBL/GenBank/DDBJ databases">
        <title>Draft genome sequences of novel Actinobacteria.</title>
        <authorList>
            <person name="Sahin N."/>
            <person name="Ay H."/>
            <person name="Saygin H."/>
        </authorList>
    </citation>
    <scope>NUCLEOTIDE SEQUENCE [LARGE SCALE GENOMIC DNA]</scope>
    <source>
        <strain evidence="9 10">16K104</strain>
    </source>
</reference>
<evidence type="ECO:0000313" key="10">
    <source>
        <dbReference type="Proteomes" id="UP000295172"/>
    </source>
</evidence>
<dbReference type="Gene3D" id="3.40.50.300">
    <property type="entry name" value="P-loop containing nucleotide triphosphate hydrolases"/>
    <property type="match status" value="1"/>
</dbReference>
<feature type="compositionally biased region" description="Polar residues" evidence="7">
    <location>
        <begin position="307"/>
        <end position="320"/>
    </location>
</feature>
<evidence type="ECO:0000313" key="9">
    <source>
        <dbReference type="EMBL" id="TDD27421.1"/>
    </source>
</evidence>
<feature type="compositionally biased region" description="Basic and acidic residues" evidence="7">
    <location>
        <begin position="416"/>
        <end position="429"/>
    </location>
</feature>
<dbReference type="Proteomes" id="UP000295172">
    <property type="component" value="Unassembled WGS sequence"/>
</dbReference>
<dbReference type="EC" id="2.7.1.176" evidence="2"/>
<protein>
    <recommendedName>
        <fullName evidence="5">UDP-N-acetylglucosamine kinase</fullName>
        <ecNumber evidence="2">2.7.1.176</ecNumber>
    </recommendedName>
    <alternativeName>
        <fullName evidence="5">UDP-N-acetylglucosamine kinase</fullName>
    </alternativeName>
</protein>
<comment type="similarity">
    <text evidence="1">Belongs to the zeta toxin family.</text>
</comment>
<keyword evidence="10" id="KW-1185">Reference proteome</keyword>
<dbReference type="SUPFAM" id="SSF52540">
    <property type="entry name" value="P-loop containing nucleoside triphosphate hydrolases"/>
    <property type="match status" value="1"/>
</dbReference>
<evidence type="ECO:0000256" key="5">
    <source>
        <dbReference type="ARBA" id="ARBA00032897"/>
    </source>
</evidence>
<sequence>MSRLPNEQLQDVYLRRIRRGILKHRRPMLRRPTVLFIAGQPGAGKTTMQAAAIERLGMKTAYVLDHDELLDKHPGYASGALENDYTAAAVYGQDAAIWRGWALQDVQARQLDVVVPFPISGQYDLDLMKQFQDKGYRVEVAFAAVHEAQSQLGIMERFVDGRQESGYGRWIGAGQHDQIYRDMLGTAEAIEAHRLADAVHVYRRGEAEPVFTNERKNGLWRHPPGSSRAAIEAERNRPWTDREVNHFHRGWNRLAALADRPIKDHFKAMPLMASDEGRRLLGRLQQLAAPKLAEHRRFAEQRGAPASTRQATGPELQQPTHPGHQPPIPQPSAQQFPPRPQFAPTVHLTQQQEGAGHDQAGRREHDWQQFGVRLQAEQTPASAITAPGAGAHPQPEADAAQPAQRYHRGPSAGPARGEHGPGESARDSR</sequence>